<dbReference type="Pfam" id="PF18765">
    <property type="entry name" value="Polbeta"/>
    <property type="match status" value="1"/>
</dbReference>
<evidence type="ECO:0000256" key="6">
    <source>
        <dbReference type="ARBA" id="ARBA00022840"/>
    </source>
</evidence>
<dbReference type="CDD" id="cd05403">
    <property type="entry name" value="NT_KNTase_like"/>
    <property type="match status" value="1"/>
</dbReference>
<dbReference type="GO" id="GO:0005524">
    <property type="term" value="F:ATP binding"/>
    <property type="evidence" value="ECO:0007669"/>
    <property type="project" value="UniProtKB-KW"/>
</dbReference>
<dbReference type="PANTHER" id="PTHR33571">
    <property type="entry name" value="SSL8005 PROTEIN"/>
    <property type="match status" value="1"/>
</dbReference>
<reference evidence="9 10" key="1">
    <citation type="submission" date="2020-07" db="EMBL/GenBank/DDBJ databases">
        <authorList>
            <person name="Feng X."/>
        </authorList>
    </citation>
    <scope>NUCLEOTIDE SEQUENCE [LARGE SCALE GENOMIC DNA]</scope>
    <source>
        <strain evidence="9 10">JCM14086</strain>
    </source>
</reference>
<gene>
    <name evidence="9" type="ORF">H5P30_05555</name>
</gene>
<dbReference type="SUPFAM" id="SSF81301">
    <property type="entry name" value="Nucleotidyltransferase"/>
    <property type="match status" value="1"/>
</dbReference>
<dbReference type="GO" id="GO:0016779">
    <property type="term" value="F:nucleotidyltransferase activity"/>
    <property type="evidence" value="ECO:0007669"/>
    <property type="project" value="UniProtKB-KW"/>
</dbReference>
<dbReference type="Proteomes" id="UP000525652">
    <property type="component" value="Unassembled WGS sequence"/>
</dbReference>
<evidence type="ECO:0000256" key="3">
    <source>
        <dbReference type="ARBA" id="ARBA00022695"/>
    </source>
</evidence>
<dbReference type="GO" id="GO:0046872">
    <property type="term" value="F:metal ion binding"/>
    <property type="evidence" value="ECO:0007669"/>
    <property type="project" value="UniProtKB-KW"/>
</dbReference>
<name>A0A7X1AWF0_9BACT</name>
<keyword evidence="10" id="KW-1185">Reference proteome</keyword>
<evidence type="ECO:0000313" key="10">
    <source>
        <dbReference type="Proteomes" id="UP000525652"/>
    </source>
</evidence>
<proteinExistence type="predicted"/>
<evidence type="ECO:0000256" key="4">
    <source>
        <dbReference type="ARBA" id="ARBA00022723"/>
    </source>
</evidence>
<evidence type="ECO:0000256" key="1">
    <source>
        <dbReference type="ARBA" id="ARBA00001946"/>
    </source>
</evidence>
<feature type="domain" description="Polymerase beta nucleotidyltransferase" evidence="8">
    <location>
        <begin position="10"/>
        <end position="99"/>
    </location>
</feature>
<comment type="caution">
    <text evidence="9">The sequence shown here is derived from an EMBL/GenBank/DDBJ whole genome shotgun (WGS) entry which is preliminary data.</text>
</comment>
<keyword evidence="4" id="KW-0479">Metal-binding</keyword>
<dbReference type="Gene3D" id="3.30.460.10">
    <property type="entry name" value="Beta Polymerase, domain 2"/>
    <property type="match status" value="1"/>
</dbReference>
<dbReference type="InterPro" id="IPR041633">
    <property type="entry name" value="Polbeta"/>
</dbReference>
<dbReference type="RefSeq" id="WP_185691960.1">
    <property type="nucleotide sequence ID" value="NZ_JACHVA010000049.1"/>
</dbReference>
<accession>A0A7X1AWF0</accession>
<evidence type="ECO:0000256" key="5">
    <source>
        <dbReference type="ARBA" id="ARBA00022741"/>
    </source>
</evidence>
<dbReference type="AlphaFoldDB" id="A0A7X1AWF0"/>
<comment type="cofactor">
    <cofactor evidence="1">
        <name>Mg(2+)</name>
        <dbReference type="ChEBI" id="CHEBI:18420"/>
    </cofactor>
</comment>
<keyword evidence="3" id="KW-0548">Nucleotidyltransferase</keyword>
<evidence type="ECO:0000259" key="8">
    <source>
        <dbReference type="Pfam" id="PF18765"/>
    </source>
</evidence>
<evidence type="ECO:0000256" key="2">
    <source>
        <dbReference type="ARBA" id="ARBA00022679"/>
    </source>
</evidence>
<keyword evidence="6" id="KW-0067">ATP-binding</keyword>
<keyword evidence="2 9" id="KW-0808">Transferase</keyword>
<dbReference type="InterPro" id="IPR052038">
    <property type="entry name" value="Type-VII_TA_antitoxin"/>
</dbReference>
<sequence>MHPILTENIETIHSLCREYQVTQLDAFGSVLSDEFTQESDVDFVVYFHRDTETNAFRQYFEFKEALEGILDRPVDLVCGNSMRNAVFRKTVQASSVPLFAA</sequence>
<dbReference type="EMBL" id="JACHVA010000049">
    <property type="protein sequence ID" value="MBC2601238.1"/>
    <property type="molecule type" value="Genomic_DNA"/>
</dbReference>
<dbReference type="PANTHER" id="PTHR33571:SF12">
    <property type="entry name" value="BSL3053 PROTEIN"/>
    <property type="match status" value="1"/>
</dbReference>
<keyword evidence="7" id="KW-0460">Magnesium</keyword>
<evidence type="ECO:0000256" key="7">
    <source>
        <dbReference type="ARBA" id="ARBA00022842"/>
    </source>
</evidence>
<protein>
    <submittedName>
        <fullName evidence="9">Nucleotidyltransferase domain-containing protein</fullName>
    </submittedName>
</protein>
<organism evidence="9 10">
    <name type="scientific">Puniceicoccus vermicola</name>
    <dbReference type="NCBI Taxonomy" id="388746"/>
    <lineage>
        <taxon>Bacteria</taxon>
        <taxon>Pseudomonadati</taxon>
        <taxon>Verrucomicrobiota</taxon>
        <taxon>Opitutia</taxon>
        <taxon>Puniceicoccales</taxon>
        <taxon>Puniceicoccaceae</taxon>
        <taxon>Puniceicoccus</taxon>
    </lineage>
</organism>
<dbReference type="InterPro" id="IPR043519">
    <property type="entry name" value="NT_sf"/>
</dbReference>
<keyword evidence="5" id="KW-0547">Nucleotide-binding</keyword>
<evidence type="ECO:0000313" key="9">
    <source>
        <dbReference type="EMBL" id="MBC2601238.1"/>
    </source>
</evidence>